<evidence type="ECO:0000256" key="4">
    <source>
        <dbReference type="ARBA" id="ARBA00022679"/>
    </source>
</evidence>
<dbReference type="Gene3D" id="3.40.50.2300">
    <property type="match status" value="1"/>
</dbReference>
<accession>A0A7H0VFS9</accession>
<dbReference type="FunFam" id="3.30.565.10:FF:000010">
    <property type="entry name" value="Sensor histidine kinase RcsC"/>
    <property type="match status" value="1"/>
</dbReference>
<keyword evidence="8" id="KW-0732">Signal</keyword>
<evidence type="ECO:0000256" key="2">
    <source>
        <dbReference type="ARBA" id="ARBA00012438"/>
    </source>
</evidence>
<dbReference type="Pfam" id="PF00072">
    <property type="entry name" value="Response_reg"/>
    <property type="match status" value="1"/>
</dbReference>
<evidence type="ECO:0000256" key="5">
    <source>
        <dbReference type="ARBA" id="ARBA00022777"/>
    </source>
</evidence>
<reference evidence="11 12" key="1">
    <citation type="submission" date="2020-08" db="EMBL/GenBank/DDBJ databases">
        <title>Croceimicrobium hydrocarbonivorans gen. nov., sp. nov., a novel marine bacterium isolated from a bacterial consortium that degrades polyethylene terephthalate.</title>
        <authorList>
            <person name="Liu R."/>
        </authorList>
    </citation>
    <scope>NUCLEOTIDE SEQUENCE [LARGE SCALE GENOMIC DNA]</scope>
    <source>
        <strain evidence="11 12">A20-9</strain>
    </source>
</reference>
<dbReference type="InterPro" id="IPR005467">
    <property type="entry name" value="His_kinase_dom"/>
</dbReference>
<dbReference type="Pfam" id="PF02518">
    <property type="entry name" value="HATPase_c"/>
    <property type="match status" value="1"/>
</dbReference>
<dbReference type="PROSITE" id="PS50110">
    <property type="entry name" value="RESPONSE_REGULATORY"/>
    <property type="match status" value="1"/>
</dbReference>
<dbReference type="RefSeq" id="WP_210759104.1">
    <property type="nucleotide sequence ID" value="NZ_CP060139.1"/>
</dbReference>
<dbReference type="InterPro" id="IPR036097">
    <property type="entry name" value="HisK_dim/P_sf"/>
</dbReference>
<evidence type="ECO:0000259" key="9">
    <source>
        <dbReference type="PROSITE" id="PS50109"/>
    </source>
</evidence>
<dbReference type="CDD" id="cd16922">
    <property type="entry name" value="HATPase_EvgS-ArcB-TorS-like"/>
    <property type="match status" value="1"/>
</dbReference>
<dbReference type="InterPro" id="IPR011623">
    <property type="entry name" value="7TMR_DISM_rcpt_extracell_dom1"/>
</dbReference>
<feature type="domain" description="Response regulatory" evidence="10">
    <location>
        <begin position="666"/>
        <end position="786"/>
    </location>
</feature>
<evidence type="ECO:0000256" key="7">
    <source>
        <dbReference type="SAM" id="Phobius"/>
    </source>
</evidence>
<dbReference type="EMBL" id="CP060139">
    <property type="protein sequence ID" value="QNR24577.1"/>
    <property type="molecule type" value="Genomic_DNA"/>
</dbReference>
<keyword evidence="12" id="KW-1185">Reference proteome</keyword>
<dbReference type="InterPro" id="IPR011006">
    <property type="entry name" value="CheY-like_superfamily"/>
</dbReference>
<gene>
    <name evidence="11" type="ORF">H4K34_01680</name>
</gene>
<keyword evidence="7" id="KW-0472">Membrane</keyword>
<feature type="signal peptide" evidence="8">
    <location>
        <begin position="1"/>
        <end position="19"/>
    </location>
</feature>
<evidence type="ECO:0000256" key="6">
    <source>
        <dbReference type="PROSITE-ProRule" id="PRU00169"/>
    </source>
</evidence>
<proteinExistence type="predicted"/>
<feature type="modified residue" description="4-aspartylphosphate" evidence="6">
    <location>
        <position position="716"/>
    </location>
</feature>
<dbReference type="Gene3D" id="3.30.565.10">
    <property type="entry name" value="Histidine kinase-like ATPase, C-terminal domain"/>
    <property type="match status" value="1"/>
</dbReference>
<dbReference type="EC" id="2.7.13.3" evidence="2"/>
<organism evidence="11 12">
    <name type="scientific">Croceimicrobium hydrocarbonivorans</name>
    <dbReference type="NCBI Taxonomy" id="2761580"/>
    <lineage>
        <taxon>Bacteria</taxon>
        <taxon>Pseudomonadati</taxon>
        <taxon>Bacteroidota</taxon>
        <taxon>Flavobacteriia</taxon>
        <taxon>Flavobacteriales</taxon>
        <taxon>Owenweeksiaceae</taxon>
        <taxon>Croceimicrobium</taxon>
    </lineage>
</organism>
<feature type="transmembrane region" description="Helical" evidence="7">
    <location>
        <begin position="236"/>
        <end position="255"/>
    </location>
</feature>
<dbReference type="SUPFAM" id="SSF52172">
    <property type="entry name" value="CheY-like"/>
    <property type="match status" value="1"/>
</dbReference>
<dbReference type="CDD" id="cd17546">
    <property type="entry name" value="REC_hyHK_CKI1_RcsC-like"/>
    <property type="match status" value="1"/>
</dbReference>
<dbReference type="InterPro" id="IPR011622">
    <property type="entry name" value="7TMR_DISM_rcpt_extracell_dom2"/>
</dbReference>
<keyword evidence="3 6" id="KW-0597">Phosphoprotein</keyword>
<dbReference type="PANTHER" id="PTHR43047">
    <property type="entry name" value="TWO-COMPONENT HISTIDINE PROTEIN KINASE"/>
    <property type="match status" value="1"/>
</dbReference>
<name>A0A7H0VFS9_9FLAO</name>
<dbReference type="Proteomes" id="UP000516305">
    <property type="component" value="Chromosome"/>
</dbReference>
<dbReference type="InterPro" id="IPR001789">
    <property type="entry name" value="Sig_transdc_resp-reg_receiver"/>
</dbReference>
<protein>
    <recommendedName>
        <fullName evidence="2">histidine kinase</fullName>
        <ecNumber evidence="2">2.7.13.3</ecNumber>
    </recommendedName>
</protein>
<dbReference type="GO" id="GO:0009927">
    <property type="term" value="F:histidine phosphotransfer kinase activity"/>
    <property type="evidence" value="ECO:0007669"/>
    <property type="project" value="TreeGrafter"/>
</dbReference>
<dbReference type="InterPro" id="IPR003594">
    <property type="entry name" value="HATPase_dom"/>
</dbReference>
<evidence type="ECO:0000256" key="3">
    <source>
        <dbReference type="ARBA" id="ARBA00022553"/>
    </source>
</evidence>
<dbReference type="SUPFAM" id="SSF47384">
    <property type="entry name" value="Homodimeric domain of signal transducing histidine kinase"/>
    <property type="match status" value="1"/>
</dbReference>
<feature type="chain" id="PRO_5028837632" description="histidine kinase" evidence="8">
    <location>
        <begin position="20"/>
        <end position="793"/>
    </location>
</feature>
<comment type="catalytic activity">
    <reaction evidence="1">
        <text>ATP + protein L-histidine = ADP + protein N-phospho-L-histidine.</text>
        <dbReference type="EC" id="2.7.13.3"/>
    </reaction>
</comment>
<evidence type="ECO:0000313" key="11">
    <source>
        <dbReference type="EMBL" id="QNR24577.1"/>
    </source>
</evidence>
<dbReference type="SUPFAM" id="SSF55874">
    <property type="entry name" value="ATPase domain of HSP90 chaperone/DNA topoisomerase II/histidine kinase"/>
    <property type="match status" value="1"/>
</dbReference>
<evidence type="ECO:0000256" key="8">
    <source>
        <dbReference type="SAM" id="SignalP"/>
    </source>
</evidence>
<dbReference type="Pfam" id="PF07695">
    <property type="entry name" value="7TMR-DISM_7TM"/>
    <property type="match status" value="1"/>
</dbReference>
<dbReference type="Pfam" id="PF00512">
    <property type="entry name" value="HisKA"/>
    <property type="match status" value="1"/>
</dbReference>
<dbReference type="GO" id="GO:0005886">
    <property type="term" value="C:plasma membrane"/>
    <property type="evidence" value="ECO:0007669"/>
    <property type="project" value="TreeGrafter"/>
</dbReference>
<dbReference type="SMART" id="SM00387">
    <property type="entry name" value="HATPase_c"/>
    <property type="match status" value="1"/>
</dbReference>
<feature type="transmembrane region" description="Helical" evidence="7">
    <location>
        <begin position="291"/>
        <end position="316"/>
    </location>
</feature>
<dbReference type="AlphaFoldDB" id="A0A7H0VFS9"/>
<evidence type="ECO:0000313" key="12">
    <source>
        <dbReference type="Proteomes" id="UP000516305"/>
    </source>
</evidence>
<dbReference type="PANTHER" id="PTHR43047:SF66">
    <property type="entry name" value="HISKA"/>
    <property type="match status" value="1"/>
</dbReference>
<keyword evidence="7" id="KW-0812">Transmembrane</keyword>
<dbReference type="CDD" id="cd00082">
    <property type="entry name" value="HisKA"/>
    <property type="match status" value="1"/>
</dbReference>
<dbReference type="InterPro" id="IPR004358">
    <property type="entry name" value="Sig_transdc_His_kin-like_C"/>
</dbReference>
<keyword evidence="5" id="KW-0418">Kinase</keyword>
<feature type="domain" description="Histidine kinase" evidence="9">
    <location>
        <begin position="407"/>
        <end position="628"/>
    </location>
</feature>
<dbReference type="PRINTS" id="PR00344">
    <property type="entry name" value="BCTRLSENSOR"/>
</dbReference>
<dbReference type="InterPro" id="IPR003661">
    <property type="entry name" value="HisK_dim/P_dom"/>
</dbReference>
<evidence type="ECO:0000256" key="1">
    <source>
        <dbReference type="ARBA" id="ARBA00000085"/>
    </source>
</evidence>
<dbReference type="KEGG" id="chyd:H4K34_01680"/>
<dbReference type="InterPro" id="IPR036890">
    <property type="entry name" value="HATPase_C_sf"/>
</dbReference>
<dbReference type="Gene3D" id="2.60.40.2380">
    <property type="match status" value="1"/>
</dbReference>
<keyword evidence="4" id="KW-0808">Transferase</keyword>
<feature type="transmembrane region" description="Helical" evidence="7">
    <location>
        <begin position="323"/>
        <end position="344"/>
    </location>
</feature>
<dbReference type="PROSITE" id="PS50109">
    <property type="entry name" value="HIS_KIN"/>
    <property type="match status" value="1"/>
</dbReference>
<dbReference type="SMART" id="SM00388">
    <property type="entry name" value="HisKA"/>
    <property type="match status" value="1"/>
</dbReference>
<sequence>MKFLFPLMLLLFACTGSMAQNSDLDVHVSFYSSSSALSLEDVKALPQDSFQIAEDRKTEQGFSNQHHWVKLYLGNPQLNDFEGFMELGRPVTDNIEVYQADNPKPIWRGGDRIPFEERSKAHRLNVFPLELGPESHQSYLIHFKSDGETLDLQPKIYSEEAFYQRQYSEQLFLGLFYGMLFLSAIIYLFFYSGLKEKTFLFYGIYVLSVALLQGSLDGFSYQYFFPSGSKFGSQIILLSGVFTNFFLLLYSASFLKVRDILPPIYNLFRFFFIAIPLVGVLIYLSDTTLYWSYYLTNINGLLSLILILISVVYIHFKVQRVDSFFLTGIFFLVMGLLAFVLNNLSMLPNNFWIQNSAKFGIALEVIFLSLSMTNLIGKLREEKERSQEEALQKSEDISAMKTYFMSNISHELRTPINAILGIATEQLERDLGAEEMENYRIVRSASFNLLSNVNDILDFEQIEKGQLELDQSSVFDPLQVFTDVTDSWGFEARKKGLSFDCVMVDELPEKLQGDEKRFRQILNNLISNAVKFTAHGSVRLTVHCSDQGEQCRIRMNLSDTGIGMSEAELSQIFESFNQMKLNNKRRYGGLGLGLTIVQHLVKLFGAKIDVDSEPGMGTNVKLDLRLAHVKEAEKPISQEAVDLDFDISSFDLRAYQGEIPDSTKIRVLVAEDNVMNQMILKRLLATIPNLELEIANDGLLALQQMSDKAFDIILMDLQMPNMDGYEATAAIRSGALGEAYQKIPIIAVTADATMSTQKRALQTGMDSFMTKPVRKEQLVQKIHELTGKMRVAS</sequence>
<dbReference type="Gene3D" id="1.10.287.130">
    <property type="match status" value="1"/>
</dbReference>
<feature type="transmembrane region" description="Helical" evidence="7">
    <location>
        <begin position="267"/>
        <end position="285"/>
    </location>
</feature>
<dbReference type="SMART" id="SM00448">
    <property type="entry name" value="REC"/>
    <property type="match status" value="1"/>
</dbReference>
<keyword evidence="7" id="KW-1133">Transmembrane helix</keyword>
<feature type="transmembrane region" description="Helical" evidence="7">
    <location>
        <begin position="171"/>
        <end position="192"/>
    </location>
</feature>
<dbReference type="GO" id="GO:0000155">
    <property type="term" value="F:phosphorelay sensor kinase activity"/>
    <property type="evidence" value="ECO:0007669"/>
    <property type="project" value="InterPro"/>
</dbReference>
<evidence type="ECO:0000259" key="10">
    <source>
        <dbReference type="PROSITE" id="PS50110"/>
    </source>
</evidence>
<dbReference type="Pfam" id="PF07696">
    <property type="entry name" value="7TMR-DISMED2"/>
    <property type="match status" value="1"/>
</dbReference>
<feature type="transmembrane region" description="Helical" evidence="7">
    <location>
        <begin position="199"/>
        <end position="216"/>
    </location>
</feature>